<dbReference type="CDD" id="cd17584">
    <property type="entry name" value="REC_typeB_ARR-like"/>
    <property type="match status" value="1"/>
</dbReference>
<protein>
    <recommendedName>
        <fullName evidence="13">Response regulatory domain-containing protein</fullName>
    </recommendedName>
</protein>
<evidence type="ECO:0008006" key="13">
    <source>
        <dbReference type="Google" id="ProtNLM"/>
    </source>
</evidence>
<dbReference type="NCBIfam" id="TIGR01557">
    <property type="entry name" value="myb_SHAQKYF"/>
    <property type="match status" value="1"/>
</dbReference>
<dbReference type="InterPro" id="IPR011006">
    <property type="entry name" value="CheY-like_superfamily"/>
</dbReference>
<dbReference type="SUPFAM" id="SSF46689">
    <property type="entry name" value="Homeodomain-like"/>
    <property type="match status" value="1"/>
</dbReference>
<comment type="caution">
    <text evidence="11">The sequence shown here is derived from an EMBL/GenBank/DDBJ whole genome shotgun (WGS) entry which is preliminary data.</text>
</comment>
<sequence>MEFPVGMRVLAVDENPICLRKLESMLLLCKYHVTKTTDSKEALEMLREKNNMFDLVIADADLPDTDGFRLLEIGIEMGLPVIMLSQPSSKEILMKATTRGAVGYLAKPVGLSELQNILQHVVKKKNINKDATAQQLPPCESHPAPSYVRKRSRRALWTMELHEKFVNAVEQLGHRGVPKNIQALMNVEGLTRENVASHLQIYRLCMRKVEHPQNPINSPEVNNA</sequence>
<comment type="subcellular location">
    <subcellularLocation>
        <location evidence="1">Nucleus</location>
    </subcellularLocation>
</comment>
<dbReference type="PANTHER" id="PTHR43874:SF208">
    <property type="entry name" value="TWO-COMPONENT RESPONSE REGULATOR ARR18"/>
    <property type="match status" value="1"/>
</dbReference>
<dbReference type="Gene3D" id="1.10.10.60">
    <property type="entry name" value="Homeodomain-like"/>
    <property type="match status" value="1"/>
</dbReference>
<dbReference type="InterPro" id="IPR006447">
    <property type="entry name" value="Myb_dom_plants"/>
</dbReference>
<evidence type="ECO:0000256" key="3">
    <source>
        <dbReference type="ARBA" id="ARBA00023012"/>
    </source>
</evidence>
<dbReference type="GO" id="GO:0000160">
    <property type="term" value="P:phosphorelay signal transduction system"/>
    <property type="evidence" value="ECO:0007669"/>
    <property type="project" value="UniProtKB-KW"/>
</dbReference>
<evidence type="ECO:0000313" key="12">
    <source>
        <dbReference type="Proteomes" id="UP000467841"/>
    </source>
</evidence>
<dbReference type="OrthoDB" id="2015707at2759"/>
<evidence type="ECO:0000256" key="6">
    <source>
        <dbReference type="ARBA" id="ARBA00023163"/>
    </source>
</evidence>
<evidence type="ECO:0000256" key="5">
    <source>
        <dbReference type="ARBA" id="ARBA00023159"/>
    </source>
</evidence>
<keyword evidence="3" id="KW-0902">Two-component regulatory system</keyword>
<evidence type="ECO:0000259" key="10">
    <source>
        <dbReference type="PROSITE" id="PS51294"/>
    </source>
</evidence>
<name>A0A6D2IYP9_9BRAS</name>
<dbReference type="InterPro" id="IPR001789">
    <property type="entry name" value="Sig_transdc_resp-reg_receiver"/>
</dbReference>
<feature type="domain" description="Response regulatory" evidence="9">
    <location>
        <begin position="8"/>
        <end position="122"/>
    </location>
</feature>
<keyword evidence="7" id="KW-0539">Nucleus</keyword>
<dbReference type="InterPro" id="IPR017930">
    <property type="entry name" value="Myb_dom"/>
</dbReference>
<dbReference type="GO" id="GO:0005634">
    <property type="term" value="C:nucleus"/>
    <property type="evidence" value="ECO:0007669"/>
    <property type="project" value="UniProtKB-SubCell"/>
</dbReference>
<keyword evidence="5" id="KW-0010">Activator</keyword>
<dbReference type="InterPro" id="IPR001005">
    <property type="entry name" value="SANT/Myb"/>
</dbReference>
<dbReference type="Proteomes" id="UP000467841">
    <property type="component" value="Unassembled WGS sequence"/>
</dbReference>
<dbReference type="GO" id="GO:0009736">
    <property type="term" value="P:cytokinin-activated signaling pathway"/>
    <property type="evidence" value="ECO:0007669"/>
    <property type="project" value="InterPro"/>
</dbReference>
<evidence type="ECO:0000256" key="2">
    <source>
        <dbReference type="ARBA" id="ARBA00022553"/>
    </source>
</evidence>
<dbReference type="AlphaFoldDB" id="A0A6D2IYP9"/>
<keyword evidence="6" id="KW-0804">Transcription</keyword>
<dbReference type="PANTHER" id="PTHR43874">
    <property type="entry name" value="TWO-COMPONENT RESPONSE REGULATOR"/>
    <property type="match status" value="1"/>
</dbReference>
<evidence type="ECO:0000256" key="1">
    <source>
        <dbReference type="ARBA" id="ARBA00004123"/>
    </source>
</evidence>
<keyword evidence="2 8" id="KW-0597">Phosphoprotein</keyword>
<feature type="modified residue" description="4-aspartylphosphate" evidence="8">
    <location>
        <position position="59"/>
    </location>
</feature>
<dbReference type="InterPro" id="IPR045279">
    <property type="entry name" value="ARR-like"/>
</dbReference>
<dbReference type="SMART" id="SM00448">
    <property type="entry name" value="REC"/>
    <property type="match status" value="1"/>
</dbReference>
<evidence type="ECO:0000256" key="8">
    <source>
        <dbReference type="PROSITE-ProRule" id="PRU00169"/>
    </source>
</evidence>
<dbReference type="Pfam" id="PF00249">
    <property type="entry name" value="Myb_DNA-binding"/>
    <property type="match status" value="1"/>
</dbReference>
<feature type="domain" description="HTH myb-type" evidence="10">
    <location>
        <begin position="149"/>
        <end position="209"/>
    </location>
</feature>
<gene>
    <name evidence="11" type="ORF">MERR_LOCUS19603</name>
</gene>
<evidence type="ECO:0000256" key="7">
    <source>
        <dbReference type="ARBA" id="ARBA00023242"/>
    </source>
</evidence>
<dbReference type="Gene3D" id="3.40.50.2300">
    <property type="match status" value="1"/>
</dbReference>
<dbReference type="PROSITE" id="PS50110">
    <property type="entry name" value="RESPONSE_REGULATORY"/>
    <property type="match status" value="1"/>
</dbReference>
<accession>A0A6D2IYP9</accession>
<keyword evidence="4" id="KW-0805">Transcription regulation</keyword>
<dbReference type="FunFam" id="1.10.10.60:FF:000007">
    <property type="entry name" value="Two-component response regulator"/>
    <property type="match status" value="1"/>
</dbReference>
<evidence type="ECO:0000313" key="11">
    <source>
        <dbReference type="EMBL" id="CAA7032368.1"/>
    </source>
</evidence>
<organism evidence="11 12">
    <name type="scientific">Microthlaspi erraticum</name>
    <dbReference type="NCBI Taxonomy" id="1685480"/>
    <lineage>
        <taxon>Eukaryota</taxon>
        <taxon>Viridiplantae</taxon>
        <taxon>Streptophyta</taxon>
        <taxon>Embryophyta</taxon>
        <taxon>Tracheophyta</taxon>
        <taxon>Spermatophyta</taxon>
        <taxon>Magnoliopsida</taxon>
        <taxon>eudicotyledons</taxon>
        <taxon>Gunneridae</taxon>
        <taxon>Pentapetalae</taxon>
        <taxon>rosids</taxon>
        <taxon>malvids</taxon>
        <taxon>Brassicales</taxon>
        <taxon>Brassicaceae</taxon>
        <taxon>Coluteocarpeae</taxon>
        <taxon>Microthlaspi</taxon>
    </lineage>
</organism>
<proteinExistence type="predicted"/>
<reference evidence="11" key="1">
    <citation type="submission" date="2020-01" db="EMBL/GenBank/DDBJ databases">
        <authorList>
            <person name="Mishra B."/>
        </authorList>
    </citation>
    <scope>NUCLEOTIDE SEQUENCE [LARGE SCALE GENOMIC DNA]</scope>
</reference>
<dbReference type="Pfam" id="PF00072">
    <property type="entry name" value="Response_reg"/>
    <property type="match status" value="1"/>
</dbReference>
<evidence type="ECO:0000256" key="4">
    <source>
        <dbReference type="ARBA" id="ARBA00023015"/>
    </source>
</evidence>
<dbReference type="PROSITE" id="PS51294">
    <property type="entry name" value="HTH_MYB"/>
    <property type="match status" value="1"/>
</dbReference>
<dbReference type="InterPro" id="IPR009057">
    <property type="entry name" value="Homeodomain-like_sf"/>
</dbReference>
<evidence type="ECO:0000259" key="9">
    <source>
        <dbReference type="PROSITE" id="PS50110"/>
    </source>
</evidence>
<keyword evidence="12" id="KW-1185">Reference proteome</keyword>
<dbReference type="SUPFAM" id="SSF52172">
    <property type="entry name" value="CheY-like"/>
    <property type="match status" value="1"/>
</dbReference>
<dbReference type="GO" id="GO:0003677">
    <property type="term" value="F:DNA binding"/>
    <property type="evidence" value="ECO:0007669"/>
    <property type="project" value="InterPro"/>
</dbReference>
<dbReference type="EMBL" id="CACVBM020001118">
    <property type="protein sequence ID" value="CAA7032368.1"/>
    <property type="molecule type" value="Genomic_DNA"/>
</dbReference>